<protein>
    <submittedName>
        <fullName evidence="1">Uncharacterized protein</fullName>
    </submittedName>
</protein>
<sequence length="69" mass="7589">MLATAAAVTFSVAALSSSGEAHNMMEFVCASSVSGDGEDLSYVTPIRRYRHGYQEVLPLESQVYQVRFR</sequence>
<reference evidence="1 2" key="1">
    <citation type="journal article" date="2019" name="Sci. Rep.">
        <title>A high-quality genome of Eragrostis curvula grass provides insights into Poaceae evolution and supports new strategies to enhance forage quality.</title>
        <authorList>
            <person name="Carballo J."/>
            <person name="Santos B.A.C.M."/>
            <person name="Zappacosta D."/>
            <person name="Garbus I."/>
            <person name="Selva J.P."/>
            <person name="Gallo C.A."/>
            <person name="Diaz A."/>
            <person name="Albertini E."/>
            <person name="Caccamo M."/>
            <person name="Echenique V."/>
        </authorList>
    </citation>
    <scope>NUCLEOTIDE SEQUENCE [LARGE SCALE GENOMIC DNA]</scope>
    <source>
        <strain evidence="2">cv. Victoria</strain>
        <tissue evidence="1">Leaf</tissue>
    </source>
</reference>
<accession>A0A5J9UB56</accession>
<gene>
    <name evidence="1" type="ORF">EJB05_30507</name>
</gene>
<comment type="caution">
    <text evidence="1">The sequence shown here is derived from an EMBL/GenBank/DDBJ whole genome shotgun (WGS) entry which is preliminary data.</text>
</comment>
<dbReference type="AlphaFoldDB" id="A0A5J9UB56"/>
<dbReference type="Proteomes" id="UP000324897">
    <property type="component" value="Unassembled WGS sequence"/>
</dbReference>
<dbReference type="Gramene" id="TVU20905">
    <property type="protein sequence ID" value="TVU20905"/>
    <property type="gene ID" value="EJB05_30507"/>
</dbReference>
<organism evidence="1 2">
    <name type="scientific">Eragrostis curvula</name>
    <name type="common">weeping love grass</name>
    <dbReference type="NCBI Taxonomy" id="38414"/>
    <lineage>
        <taxon>Eukaryota</taxon>
        <taxon>Viridiplantae</taxon>
        <taxon>Streptophyta</taxon>
        <taxon>Embryophyta</taxon>
        <taxon>Tracheophyta</taxon>
        <taxon>Spermatophyta</taxon>
        <taxon>Magnoliopsida</taxon>
        <taxon>Liliopsida</taxon>
        <taxon>Poales</taxon>
        <taxon>Poaceae</taxon>
        <taxon>PACMAD clade</taxon>
        <taxon>Chloridoideae</taxon>
        <taxon>Eragrostideae</taxon>
        <taxon>Eragrostidinae</taxon>
        <taxon>Eragrostis</taxon>
    </lineage>
</organism>
<name>A0A5J9UB56_9POAL</name>
<keyword evidence="2" id="KW-1185">Reference proteome</keyword>
<proteinExistence type="predicted"/>
<dbReference type="EMBL" id="RWGY01000026">
    <property type="protein sequence ID" value="TVU20905.1"/>
    <property type="molecule type" value="Genomic_DNA"/>
</dbReference>
<evidence type="ECO:0000313" key="1">
    <source>
        <dbReference type="EMBL" id="TVU20905.1"/>
    </source>
</evidence>
<evidence type="ECO:0000313" key="2">
    <source>
        <dbReference type="Proteomes" id="UP000324897"/>
    </source>
</evidence>